<gene>
    <name evidence="1" type="ORF">Voc01_031040</name>
</gene>
<dbReference type="InterPro" id="IPR036689">
    <property type="entry name" value="ESAT-6-like_sf"/>
</dbReference>
<dbReference type="AlphaFoldDB" id="A0A8J4EDQ1"/>
<accession>A0A8J4EDQ1</accession>
<evidence type="ECO:0000313" key="2">
    <source>
        <dbReference type="Proteomes" id="UP000635606"/>
    </source>
</evidence>
<sequence length="107" mass="11699">MGDGFVNVTFSDLKHAADTVYVCVERIEDLVQAMVDLVGKNAENWEGGGGEMFLQLKASMAQKLIQMNASAGRAVDHAYGVHDNLYRTDQELARLMGNTPFGGQTVY</sequence>
<evidence type="ECO:0000313" key="1">
    <source>
        <dbReference type="EMBL" id="GIJ68187.1"/>
    </source>
</evidence>
<dbReference type="Proteomes" id="UP000635606">
    <property type="component" value="Unassembled WGS sequence"/>
</dbReference>
<dbReference type="InterPro" id="IPR010310">
    <property type="entry name" value="T7SS_ESAT-6-like"/>
</dbReference>
<dbReference type="Pfam" id="PF06013">
    <property type="entry name" value="WXG100"/>
    <property type="match status" value="1"/>
</dbReference>
<dbReference type="EMBL" id="BOPH01000038">
    <property type="protein sequence ID" value="GIJ68187.1"/>
    <property type="molecule type" value="Genomic_DNA"/>
</dbReference>
<dbReference type="Gene3D" id="1.10.287.1060">
    <property type="entry name" value="ESAT-6-like"/>
    <property type="match status" value="1"/>
</dbReference>
<comment type="caution">
    <text evidence="1">The sequence shown here is derived from an EMBL/GenBank/DDBJ whole genome shotgun (WGS) entry which is preliminary data.</text>
</comment>
<name>A0A8J4EDQ1_9ACTN</name>
<protein>
    <submittedName>
        <fullName evidence="1">Uncharacterized protein</fullName>
    </submittedName>
</protein>
<dbReference type="RefSeq" id="WP_203928138.1">
    <property type="nucleotide sequence ID" value="NZ_BOPH01000038.1"/>
</dbReference>
<reference evidence="1" key="1">
    <citation type="submission" date="2021-01" db="EMBL/GenBank/DDBJ databases">
        <title>Whole genome shotgun sequence of Virgisporangium ochraceum NBRC 16418.</title>
        <authorList>
            <person name="Komaki H."/>
            <person name="Tamura T."/>
        </authorList>
    </citation>
    <scope>NUCLEOTIDE SEQUENCE</scope>
    <source>
        <strain evidence="1">NBRC 16418</strain>
    </source>
</reference>
<keyword evidence="2" id="KW-1185">Reference proteome</keyword>
<proteinExistence type="predicted"/>
<organism evidence="1 2">
    <name type="scientific">Virgisporangium ochraceum</name>
    <dbReference type="NCBI Taxonomy" id="65505"/>
    <lineage>
        <taxon>Bacteria</taxon>
        <taxon>Bacillati</taxon>
        <taxon>Actinomycetota</taxon>
        <taxon>Actinomycetes</taxon>
        <taxon>Micromonosporales</taxon>
        <taxon>Micromonosporaceae</taxon>
        <taxon>Virgisporangium</taxon>
    </lineage>
</organism>
<dbReference type="SUPFAM" id="SSF140453">
    <property type="entry name" value="EsxAB dimer-like"/>
    <property type="match status" value="1"/>
</dbReference>